<evidence type="ECO:0000313" key="3">
    <source>
        <dbReference type="Proteomes" id="UP000182054"/>
    </source>
</evidence>
<evidence type="ECO:0000259" key="1">
    <source>
        <dbReference type="Pfam" id="PF25863"/>
    </source>
</evidence>
<feature type="domain" description="Alkaline phosphatase-like protein PglZ C-terminal" evidence="1">
    <location>
        <begin position="114"/>
        <end position="210"/>
    </location>
</feature>
<proteinExistence type="predicted"/>
<sequence>MAKVRSIAPSNQRVKAHPTEVDCQFAVIRDGAGDTLIHLSTFGSDNRMSAPKSSQSFQLDRPMAEQLVELLIDTFGLNPGIPSAIEPPSPANVTAESTPRVDIAFPAVAEQGVDERIAAVVSDHEFMARYERFAPRFSPMSIGILLSAAITSNGRLPFDTVAQLLGIRVSRVRQAIAVLSQVINGEGATLLEENGVEVVLHERLMFEEFGVPSRS</sequence>
<evidence type="ECO:0000313" key="2">
    <source>
        <dbReference type="EMBL" id="SFA56386.1"/>
    </source>
</evidence>
<dbReference type="Pfam" id="PF25863">
    <property type="entry name" value="PglZ_C"/>
    <property type="match status" value="1"/>
</dbReference>
<dbReference type="Proteomes" id="UP000182054">
    <property type="component" value="Unassembled WGS sequence"/>
</dbReference>
<protein>
    <recommendedName>
        <fullName evidence="1">Alkaline phosphatase-like protein PglZ C-terminal domain-containing protein</fullName>
    </recommendedName>
</protein>
<gene>
    <name evidence="2" type="ORF">SAMN05444374_110129</name>
</gene>
<dbReference type="EMBL" id="FOJN01000010">
    <property type="protein sequence ID" value="SFA56386.1"/>
    <property type="molecule type" value="Genomic_DNA"/>
</dbReference>
<dbReference type="InterPro" id="IPR058882">
    <property type="entry name" value="PglZ_C"/>
</dbReference>
<name>A0A1I0TZR7_9NOCA</name>
<organism evidence="2 3">
    <name type="scientific">Rhodococcoides kroppenstedtii</name>
    <dbReference type="NCBI Taxonomy" id="293050"/>
    <lineage>
        <taxon>Bacteria</taxon>
        <taxon>Bacillati</taxon>
        <taxon>Actinomycetota</taxon>
        <taxon>Actinomycetes</taxon>
        <taxon>Mycobacteriales</taxon>
        <taxon>Nocardiaceae</taxon>
        <taxon>Rhodococcoides</taxon>
    </lineage>
</organism>
<reference evidence="2 3" key="1">
    <citation type="submission" date="2016-10" db="EMBL/GenBank/DDBJ databases">
        <authorList>
            <person name="de Groot N.N."/>
        </authorList>
    </citation>
    <scope>NUCLEOTIDE SEQUENCE [LARGE SCALE GENOMIC DNA]</scope>
    <source>
        <strain evidence="2 3">DSM 44908</strain>
    </source>
</reference>
<accession>A0A1I0TZR7</accession>
<dbReference type="AlphaFoldDB" id="A0A1I0TZR7"/>